<dbReference type="EnsemblMetazoa" id="Aqu2.1.27172_001">
    <property type="protein sequence ID" value="Aqu2.1.27172_001"/>
    <property type="gene ID" value="Aqu2.1.27172"/>
</dbReference>
<feature type="compositionally biased region" description="Polar residues" evidence="1">
    <location>
        <begin position="57"/>
        <end position="74"/>
    </location>
</feature>
<protein>
    <submittedName>
        <fullName evidence="2">Uncharacterized protein</fullName>
    </submittedName>
</protein>
<organism evidence="2">
    <name type="scientific">Amphimedon queenslandica</name>
    <name type="common">Sponge</name>
    <dbReference type="NCBI Taxonomy" id="400682"/>
    <lineage>
        <taxon>Eukaryota</taxon>
        <taxon>Metazoa</taxon>
        <taxon>Porifera</taxon>
        <taxon>Demospongiae</taxon>
        <taxon>Heteroscleromorpha</taxon>
        <taxon>Haplosclerida</taxon>
        <taxon>Niphatidae</taxon>
        <taxon>Amphimedon</taxon>
    </lineage>
</organism>
<dbReference type="InParanoid" id="A0A1X7UHC9"/>
<reference evidence="2" key="1">
    <citation type="submission" date="2017-05" db="UniProtKB">
        <authorList>
            <consortium name="EnsemblMetazoa"/>
        </authorList>
    </citation>
    <scope>IDENTIFICATION</scope>
</reference>
<evidence type="ECO:0000313" key="2">
    <source>
        <dbReference type="EnsemblMetazoa" id="Aqu2.1.27172_001"/>
    </source>
</evidence>
<feature type="region of interest" description="Disordered" evidence="1">
    <location>
        <begin position="57"/>
        <end position="77"/>
    </location>
</feature>
<sequence length="124" mass="13773">MKMEMLKSLNKRYAGVEDNISLVIATLLDARFKDRFFSGSIERSAAKEEKVAELSQNAESSVTVSESQEAIQEPSSKHLRTDVLDTLSEILDEVGATAESDSQSEEGKYLSEPLILFHQGNTYL</sequence>
<name>A0A1X7UHC9_AMPQE</name>
<evidence type="ECO:0000256" key="1">
    <source>
        <dbReference type="SAM" id="MobiDB-lite"/>
    </source>
</evidence>
<accession>A0A1X7UHC9</accession>
<proteinExistence type="predicted"/>
<dbReference type="AlphaFoldDB" id="A0A1X7UHC9"/>